<dbReference type="EMBL" id="CDMZ01000107">
    <property type="protein sequence ID" value="CEM06786.1"/>
    <property type="molecule type" value="Genomic_DNA"/>
</dbReference>
<gene>
    <name evidence="2" type="ORF">Cvel_15059</name>
</gene>
<proteinExistence type="predicted"/>
<dbReference type="AlphaFoldDB" id="A0A0G4F4P1"/>
<sequence>MPPVDVYNKSKTPSTCLTSASFSSSSSLCATPRQPSFTENAGSLQGSHHDAGPPAACVAPSSSSSGGSGFGSSDAAEPESRSLCTHPSPSASPAAEKGKETSYQEGEGEGTEQEEKQEGGPEEGKGKEGEEVDQSMKAGRKEGGETLSPDSQTESNLLATEESPDIP</sequence>
<feature type="compositionally biased region" description="Low complexity" evidence="1">
    <location>
        <begin position="14"/>
        <end position="30"/>
    </location>
</feature>
<reference evidence="2" key="1">
    <citation type="submission" date="2014-11" db="EMBL/GenBank/DDBJ databases">
        <authorList>
            <person name="Otto D Thomas"/>
            <person name="Naeem Raeece"/>
        </authorList>
    </citation>
    <scope>NUCLEOTIDE SEQUENCE</scope>
</reference>
<accession>A0A0G4F4P1</accession>
<feature type="compositionally biased region" description="Polar residues" evidence="1">
    <location>
        <begin position="82"/>
        <end position="91"/>
    </location>
</feature>
<organism evidence="2">
    <name type="scientific">Chromera velia CCMP2878</name>
    <dbReference type="NCBI Taxonomy" id="1169474"/>
    <lineage>
        <taxon>Eukaryota</taxon>
        <taxon>Sar</taxon>
        <taxon>Alveolata</taxon>
        <taxon>Colpodellida</taxon>
        <taxon>Chromeraceae</taxon>
        <taxon>Chromera</taxon>
    </lineage>
</organism>
<feature type="compositionally biased region" description="Polar residues" evidence="1">
    <location>
        <begin position="33"/>
        <end position="46"/>
    </location>
</feature>
<evidence type="ECO:0000256" key="1">
    <source>
        <dbReference type="SAM" id="MobiDB-lite"/>
    </source>
</evidence>
<protein>
    <submittedName>
        <fullName evidence="2">Uncharacterized protein</fullName>
    </submittedName>
</protein>
<dbReference type="PhylomeDB" id="A0A0G4F4P1"/>
<evidence type="ECO:0000313" key="2">
    <source>
        <dbReference type="EMBL" id="CEM06786.1"/>
    </source>
</evidence>
<feature type="compositionally biased region" description="Basic and acidic residues" evidence="1">
    <location>
        <begin position="113"/>
        <end position="129"/>
    </location>
</feature>
<feature type="region of interest" description="Disordered" evidence="1">
    <location>
        <begin position="1"/>
        <end position="167"/>
    </location>
</feature>
<feature type="compositionally biased region" description="Polar residues" evidence="1">
    <location>
        <begin position="148"/>
        <end position="158"/>
    </location>
</feature>
<dbReference type="VEuPathDB" id="CryptoDB:Cvel_15059"/>
<name>A0A0G4F4P1_9ALVE</name>